<feature type="domain" description="Peptidase M24" evidence="1">
    <location>
        <begin position="146"/>
        <end position="333"/>
    </location>
</feature>
<dbReference type="InterPro" id="IPR050659">
    <property type="entry name" value="Peptidase_M24B"/>
</dbReference>
<proteinExistence type="predicted"/>
<dbReference type="PANTHER" id="PTHR46112:SF2">
    <property type="entry name" value="XAA-PRO AMINOPEPTIDASE P-RELATED"/>
    <property type="match status" value="1"/>
</dbReference>
<dbReference type="OrthoDB" id="4850044at2"/>
<gene>
    <name evidence="2" type="ORF">EV643_12574</name>
</gene>
<dbReference type="InterPro" id="IPR036005">
    <property type="entry name" value="Creatinase/aminopeptidase-like"/>
</dbReference>
<dbReference type="Proteomes" id="UP000295388">
    <property type="component" value="Unassembled WGS sequence"/>
</dbReference>
<dbReference type="SUPFAM" id="SSF55920">
    <property type="entry name" value="Creatinase/aminopeptidase"/>
    <property type="match status" value="1"/>
</dbReference>
<name>A0A4R6JH15_9ACTN</name>
<dbReference type="InterPro" id="IPR000994">
    <property type="entry name" value="Pept_M24"/>
</dbReference>
<evidence type="ECO:0000313" key="2">
    <source>
        <dbReference type="EMBL" id="TDO34817.1"/>
    </source>
</evidence>
<dbReference type="PANTHER" id="PTHR46112">
    <property type="entry name" value="AMINOPEPTIDASE"/>
    <property type="match status" value="1"/>
</dbReference>
<dbReference type="Gene3D" id="3.90.230.10">
    <property type="entry name" value="Creatinase/methionine aminopeptidase superfamily"/>
    <property type="match status" value="1"/>
</dbReference>
<evidence type="ECO:0000259" key="1">
    <source>
        <dbReference type="Pfam" id="PF00557"/>
    </source>
</evidence>
<accession>A0A4R6JH15</accession>
<dbReference type="RefSeq" id="WP_133804727.1">
    <property type="nucleotide sequence ID" value="NZ_SNWQ01000025.1"/>
</dbReference>
<keyword evidence="3" id="KW-1185">Reference proteome</keyword>
<dbReference type="AlphaFoldDB" id="A0A4R6JH15"/>
<sequence length="363" mass="38855">MGDRRIDFTDKLGRLAALGTEQGLESLVLRTPASLTWLLGARVHVPQTLDSACLDVVVDLSGQTPTATVVTNTIEAPRLRDTELSGLDVDWRIVPWWQPRDSVLPTGPTVGSDGSVARTIDVAVQVATLRRVLTMHQQALLAHLCSDAASAATEAAYTISPDMTEYAAAAVLAAALLGRGLDPIVLMVAGDDRRREHRHPLPTDAPIGHRAMLVCCARRHGLVASVTRLVAFGDLRAEEKAHYRALLEVERAFLDASMPGVRLGDAFASGTAAYGANGFEPGEWHRHHQGGFSGLQPREFPAHHGSDAVVPAGSVLAWNPSAAGWKVEDTAVIRPHGAQVLVHDPSWPVVNVGGRHRPGVLVR</sequence>
<dbReference type="Pfam" id="PF00557">
    <property type="entry name" value="Peptidase_M24"/>
    <property type="match status" value="1"/>
</dbReference>
<organism evidence="2 3">
    <name type="scientific">Kribbella caucasensis</name>
    <dbReference type="NCBI Taxonomy" id="2512215"/>
    <lineage>
        <taxon>Bacteria</taxon>
        <taxon>Bacillati</taxon>
        <taxon>Actinomycetota</taxon>
        <taxon>Actinomycetes</taxon>
        <taxon>Propionibacteriales</taxon>
        <taxon>Kribbellaceae</taxon>
        <taxon>Kribbella</taxon>
    </lineage>
</organism>
<evidence type="ECO:0000313" key="3">
    <source>
        <dbReference type="Proteomes" id="UP000295388"/>
    </source>
</evidence>
<reference evidence="2 3" key="1">
    <citation type="submission" date="2019-03" db="EMBL/GenBank/DDBJ databases">
        <title>Genomic Encyclopedia of Type Strains, Phase III (KMG-III): the genomes of soil and plant-associated and newly described type strains.</title>
        <authorList>
            <person name="Whitman W."/>
        </authorList>
    </citation>
    <scope>NUCLEOTIDE SEQUENCE [LARGE SCALE GENOMIC DNA]</scope>
    <source>
        <strain evidence="2 3">VKM Ac-2527</strain>
    </source>
</reference>
<comment type="caution">
    <text evidence="2">The sequence shown here is derived from an EMBL/GenBank/DDBJ whole genome shotgun (WGS) entry which is preliminary data.</text>
</comment>
<protein>
    <submittedName>
        <fullName evidence="2">Antitoxin VapB</fullName>
    </submittedName>
</protein>
<dbReference type="CDD" id="cd01066">
    <property type="entry name" value="APP_MetAP"/>
    <property type="match status" value="1"/>
</dbReference>
<dbReference type="EMBL" id="SNWQ01000025">
    <property type="protein sequence ID" value="TDO34817.1"/>
    <property type="molecule type" value="Genomic_DNA"/>
</dbReference>